<reference evidence="2" key="2">
    <citation type="submission" date="2023-01" db="EMBL/GenBank/DDBJ databases">
        <authorList>
            <person name="Petersen C."/>
        </authorList>
    </citation>
    <scope>NUCLEOTIDE SEQUENCE</scope>
    <source>
        <strain evidence="2">IBT 15450</strain>
    </source>
</reference>
<feature type="compositionally biased region" description="Polar residues" evidence="1">
    <location>
        <begin position="64"/>
        <end position="77"/>
    </location>
</feature>
<evidence type="ECO:0000313" key="2">
    <source>
        <dbReference type="EMBL" id="KAJ6048091.1"/>
    </source>
</evidence>
<dbReference type="EMBL" id="JAQJZL010000003">
    <property type="protein sequence ID" value="KAJ6048091.1"/>
    <property type="molecule type" value="Genomic_DNA"/>
</dbReference>
<gene>
    <name evidence="2" type="ORF">N7460_004238</name>
</gene>
<reference evidence="2" key="1">
    <citation type="journal article" date="2023" name="IMA Fungus">
        <title>Comparative genomic study of the Penicillium genus elucidates a diverse pangenome and 15 lateral gene transfer events.</title>
        <authorList>
            <person name="Petersen C."/>
            <person name="Sorensen T."/>
            <person name="Nielsen M.R."/>
            <person name="Sondergaard T.E."/>
            <person name="Sorensen J.L."/>
            <person name="Fitzpatrick D.A."/>
            <person name="Frisvad J.C."/>
            <person name="Nielsen K.L."/>
        </authorList>
    </citation>
    <scope>NUCLEOTIDE SEQUENCE</scope>
    <source>
        <strain evidence="2">IBT 15450</strain>
    </source>
</reference>
<keyword evidence="3" id="KW-1185">Reference proteome</keyword>
<feature type="region of interest" description="Disordered" evidence="1">
    <location>
        <begin position="27"/>
        <end position="100"/>
    </location>
</feature>
<evidence type="ECO:0000313" key="3">
    <source>
        <dbReference type="Proteomes" id="UP001219568"/>
    </source>
</evidence>
<feature type="compositionally biased region" description="Basic and acidic residues" evidence="1">
    <location>
        <begin position="79"/>
        <end position="100"/>
    </location>
</feature>
<evidence type="ECO:0000256" key="1">
    <source>
        <dbReference type="SAM" id="MobiDB-lite"/>
    </source>
</evidence>
<proteinExistence type="predicted"/>
<accession>A0AAD6IHI5</accession>
<organism evidence="2 3">
    <name type="scientific">Penicillium canescens</name>
    <dbReference type="NCBI Taxonomy" id="5083"/>
    <lineage>
        <taxon>Eukaryota</taxon>
        <taxon>Fungi</taxon>
        <taxon>Dikarya</taxon>
        <taxon>Ascomycota</taxon>
        <taxon>Pezizomycotina</taxon>
        <taxon>Eurotiomycetes</taxon>
        <taxon>Eurotiomycetidae</taxon>
        <taxon>Eurotiales</taxon>
        <taxon>Aspergillaceae</taxon>
        <taxon>Penicillium</taxon>
    </lineage>
</organism>
<sequence length="100" mass="11446">MSFLSEDHAQGRPRDGDWYLIESAGKVRRGRVAERCVEGVSSGRQRRRESRRNLRAGREEVEMKSSSQEPIPVNWTSMRMDEAPGRADEREVLKEEAGAE</sequence>
<protein>
    <submittedName>
        <fullName evidence="2">Uncharacterized protein</fullName>
    </submittedName>
</protein>
<dbReference type="Proteomes" id="UP001219568">
    <property type="component" value="Unassembled WGS sequence"/>
</dbReference>
<dbReference type="AlphaFoldDB" id="A0AAD6IHI5"/>
<comment type="caution">
    <text evidence="2">The sequence shown here is derived from an EMBL/GenBank/DDBJ whole genome shotgun (WGS) entry which is preliminary data.</text>
</comment>
<name>A0AAD6IHI5_PENCN</name>
<feature type="compositionally biased region" description="Basic residues" evidence="1">
    <location>
        <begin position="44"/>
        <end position="55"/>
    </location>
</feature>